<organism evidence="2 3">
    <name type="scientific">Streptomyces misionensis</name>
    <dbReference type="NCBI Taxonomy" id="67331"/>
    <lineage>
        <taxon>Bacteria</taxon>
        <taxon>Bacillati</taxon>
        <taxon>Actinomycetota</taxon>
        <taxon>Actinomycetes</taxon>
        <taxon>Kitasatosporales</taxon>
        <taxon>Streptomycetaceae</taxon>
        <taxon>Streptomyces</taxon>
    </lineage>
</organism>
<gene>
    <name evidence="2" type="ORF">FRZ03_00875</name>
</gene>
<accession>A0A5C6K4X6</accession>
<dbReference type="AlphaFoldDB" id="A0A5C6K4X6"/>
<sequence>MWAEPLFTGVRAGRGTDATSSASAEAGRGIDGRGRGGRRQDARPGVGTLGGDGRAANRGTARDPAGLAKSFAILADFTDRAGNLPDVVVVLAGPHGGARATVGATPPS</sequence>
<dbReference type="Proteomes" id="UP000320481">
    <property type="component" value="Unassembled WGS sequence"/>
</dbReference>
<comment type="caution">
    <text evidence="2">The sequence shown here is derived from an EMBL/GenBank/DDBJ whole genome shotgun (WGS) entry which is preliminary data.</text>
</comment>
<keyword evidence="3" id="KW-1185">Reference proteome</keyword>
<name>A0A5C6K4X6_9ACTN</name>
<proteinExistence type="predicted"/>
<evidence type="ECO:0000256" key="1">
    <source>
        <dbReference type="SAM" id="MobiDB-lite"/>
    </source>
</evidence>
<evidence type="ECO:0000313" key="2">
    <source>
        <dbReference type="EMBL" id="TWV58277.1"/>
    </source>
</evidence>
<protein>
    <submittedName>
        <fullName evidence="2">Uncharacterized protein</fullName>
    </submittedName>
</protein>
<reference evidence="2" key="1">
    <citation type="journal article" date="2019" name="Microbiol. Resour. Announc.">
        <title>Draft Genomic Sequences of Streptomyces misionensis and Streptomyces albidoflavus, bacteria applied for phytopathogen biocontrol.</title>
        <authorList>
            <person name="Pylro V."/>
            <person name="Dias A."/>
            <person name="Andreote F."/>
            <person name="Varani A."/>
            <person name="Andreote C."/>
            <person name="Bernardo E."/>
            <person name="Martins T."/>
        </authorList>
    </citation>
    <scope>NUCLEOTIDE SEQUENCE [LARGE SCALE GENOMIC DNA]</scope>
    <source>
        <strain evidence="2">66</strain>
    </source>
</reference>
<dbReference type="EMBL" id="VOGW01000004">
    <property type="protein sequence ID" value="TWV58277.1"/>
    <property type="molecule type" value="Genomic_DNA"/>
</dbReference>
<feature type="compositionally biased region" description="Basic and acidic residues" evidence="1">
    <location>
        <begin position="28"/>
        <end position="42"/>
    </location>
</feature>
<evidence type="ECO:0000313" key="3">
    <source>
        <dbReference type="Proteomes" id="UP000320481"/>
    </source>
</evidence>
<feature type="region of interest" description="Disordered" evidence="1">
    <location>
        <begin position="1"/>
        <end position="62"/>
    </location>
</feature>
<dbReference type="RefSeq" id="WP_146463057.1">
    <property type="nucleotide sequence ID" value="NZ_VOGW01000004.1"/>
</dbReference>